<name>A0A2K8N7A2_9BACL</name>
<evidence type="ECO:0000259" key="2">
    <source>
        <dbReference type="Pfam" id="PF12697"/>
    </source>
</evidence>
<dbReference type="PANTHER" id="PTHR43798:SF31">
    <property type="entry name" value="AB HYDROLASE SUPERFAMILY PROTEIN YCLE"/>
    <property type="match status" value="1"/>
</dbReference>
<reference evidence="4" key="1">
    <citation type="submission" date="2017-11" db="EMBL/GenBank/DDBJ databases">
        <title>Complete Genome Sequence of Kyrpidia sp. Strain EA-1, a thermophilic, hydrogen-oxidizing Bacterium, isolated from the Azores.</title>
        <authorList>
            <person name="Reiner J.E."/>
            <person name="Lapp C.J."/>
            <person name="Bunk B."/>
            <person name="Gescher J."/>
        </authorList>
    </citation>
    <scope>NUCLEOTIDE SEQUENCE [LARGE SCALE GENOMIC DNA]</scope>
    <source>
        <strain evidence="4">EA-1</strain>
    </source>
</reference>
<accession>A0A2K8N7A2</accession>
<dbReference type="Proteomes" id="UP000231932">
    <property type="component" value="Chromosome"/>
</dbReference>
<dbReference type="EMBL" id="CP024955">
    <property type="protein sequence ID" value="ATY85206.1"/>
    <property type="molecule type" value="Genomic_DNA"/>
</dbReference>
<gene>
    <name evidence="3" type="ORF">CVV65_09955</name>
</gene>
<dbReference type="KEGG" id="kyr:CVV65_09955"/>
<proteinExistence type="predicted"/>
<keyword evidence="4" id="KW-1185">Reference proteome</keyword>
<organism evidence="3 4">
    <name type="scientific">Kyrpidia spormannii</name>
    <dbReference type="NCBI Taxonomy" id="2055160"/>
    <lineage>
        <taxon>Bacteria</taxon>
        <taxon>Bacillati</taxon>
        <taxon>Bacillota</taxon>
        <taxon>Bacilli</taxon>
        <taxon>Bacillales</taxon>
        <taxon>Alicyclobacillaceae</taxon>
        <taxon>Kyrpidia</taxon>
    </lineage>
</organism>
<evidence type="ECO:0000313" key="4">
    <source>
        <dbReference type="Proteomes" id="UP000231932"/>
    </source>
</evidence>
<dbReference type="GO" id="GO:0016787">
    <property type="term" value="F:hydrolase activity"/>
    <property type="evidence" value="ECO:0007669"/>
    <property type="project" value="UniProtKB-KW"/>
</dbReference>
<dbReference type="InterPro" id="IPR050266">
    <property type="entry name" value="AB_hydrolase_sf"/>
</dbReference>
<dbReference type="SUPFAM" id="SSF53474">
    <property type="entry name" value="alpha/beta-Hydrolases"/>
    <property type="match status" value="1"/>
</dbReference>
<evidence type="ECO:0000313" key="3">
    <source>
        <dbReference type="EMBL" id="ATY85206.1"/>
    </source>
</evidence>
<dbReference type="Pfam" id="PF12697">
    <property type="entry name" value="Abhydrolase_6"/>
    <property type="match status" value="1"/>
</dbReference>
<keyword evidence="1 3" id="KW-0378">Hydrolase</keyword>
<feature type="domain" description="AB hydrolase-1" evidence="2">
    <location>
        <begin position="52"/>
        <end position="288"/>
    </location>
</feature>
<dbReference type="PRINTS" id="PR00111">
    <property type="entry name" value="ABHYDROLASE"/>
</dbReference>
<dbReference type="InterPro" id="IPR000073">
    <property type="entry name" value="AB_hydrolase_1"/>
</dbReference>
<dbReference type="Gene3D" id="3.40.50.1820">
    <property type="entry name" value="alpha/beta hydrolase"/>
    <property type="match status" value="1"/>
</dbReference>
<dbReference type="InterPro" id="IPR029058">
    <property type="entry name" value="AB_hydrolase_fold"/>
</dbReference>
<dbReference type="PANTHER" id="PTHR43798">
    <property type="entry name" value="MONOACYLGLYCEROL LIPASE"/>
    <property type="match status" value="1"/>
</dbReference>
<evidence type="ECO:0000256" key="1">
    <source>
        <dbReference type="ARBA" id="ARBA00022801"/>
    </source>
</evidence>
<protein>
    <submittedName>
        <fullName evidence="3">Alpha/beta hydrolase</fullName>
    </submittedName>
</protein>
<sequence>MNFSGEGENGGMISKGGLVMMVRRRVTERRVEGGGGLWLYVEESGNPAGRPIVFFHGYSQNHLVWLKQTESDLAEEFRLIAVDLRGHGRSDKPQGVYGDSRLWAEDVAGVLRDLELAQPVLVGWSYSGLVLCDYVRHYGQEAIGGLVFVGAVTRTGVKESFADLGDEFVALVRPSFSNVVTESQSAMEQLIHLTMKGLLSEEEFYLFLGFNGAVPPHVREGMMKRKLSNDDLLPTIQNPVLIVHGSEDRVVLPAAAERHAGMIPKARLRIYPGAGHSPFWENPGRFNEELREFVRSI</sequence>
<dbReference type="AlphaFoldDB" id="A0A2K8N7A2"/>
<dbReference type="GO" id="GO:0016020">
    <property type="term" value="C:membrane"/>
    <property type="evidence" value="ECO:0007669"/>
    <property type="project" value="TreeGrafter"/>
</dbReference>